<feature type="domain" description="ORC1/DEAH AAA+ ATPase" evidence="1">
    <location>
        <begin position="31"/>
        <end position="144"/>
    </location>
</feature>
<proteinExistence type="predicted"/>
<dbReference type="SUPFAM" id="SSF52540">
    <property type="entry name" value="P-loop containing nucleoside triphosphate hydrolases"/>
    <property type="match status" value="1"/>
</dbReference>
<dbReference type="Gene3D" id="3.40.50.300">
    <property type="entry name" value="P-loop containing nucleotide triphosphate hydrolases"/>
    <property type="match status" value="1"/>
</dbReference>
<dbReference type="Proteomes" id="UP000253740">
    <property type="component" value="Unassembled WGS sequence"/>
</dbReference>
<dbReference type="Pfam" id="PF13401">
    <property type="entry name" value="AAA_22"/>
    <property type="match status" value="1"/>
</dbReference>
<dbReference type="PANTHER" id="PTHR35894:SF5">
    <property type="entry name" value="MU-LIKE PROPHAGE FLUMU DNA TRANSPOSITION PROTEIN B"/>
    <property type="match status" value="1"/>
</dbReference>
<organism evidence="2">
    <name type="scientific">Mizugakiibacter sediminis</name>
    <dbReference type="NCBI Taxonomy" id="1475481"/>
    <lineage>
        <taxon>Bacteria</taxon>
        <taxon>Pseudomonadati</taxon>
        <taxon>Pseudomonadota</taxon>
        <taxon>Gammaproteobacteria</taxon>
        <taxon>Lysobacterales</taxon>
        <taxon>Rhodanobacteraceae</taxon>
        <taxon>Mizugakiibacter</taxon>
    </lineage>
</organism>
<gene>
    <name evidence="2" type="ORF">MBSD_n1601</name>
</gene>
<dbReference type="EMBL" id="DF970196">
    <property type="protein sequence ID" value="GAP66297.1"/>
    <property type="molecule type" value="Genomic_DNA"/>
</dbReference>
<dbReference type="GO" id="GO:0016887">
    <property type="term" value="F:ATP hydrolysis activity"/>
    <property type="evidence" value="ECO:0007669"/>
    <property type="project" value="InterPro"/>
</dbReference>
<dbReference type="InterPro" id="IPR027417">
    <property type="entry name" value="P-loop_NTPase"/>
</dbReference>
<evidence type="ECO:0000313" key="2">
    <source>
        <dbReference type="EMBL" id="GAP66297.1"/>
    </source>
</evidence>
<evidence type="ECO:0000313" key="3">
    <source>
        <dbReference type="Proteomes" id="UP000253740"/>
    </source>
</evidence>
<dbReference type="STRING" id="1475481.GCA_000953855_01632"/>
<protein>
    <recommendedName>
        <fullName evidence="1">ORC1/DEAH AAA+ ATPase domain-containing protein</fullName>
    </recommendedName>
</protein>
<accession>A0A0K8QPF6</accession>
<keyword evidence="3" id="KW-1185">Reference proteome</keyword>
<dbReference type="PANTHER" id="PTHR35894">
    <property type="entry name" value="GENERAL SECRETION PATHWAY PROTEIN A-RELATED"/>
    <property type="match status" value="1"/>
</dbReference>
<dbReference type="InterPro" id="IPR052026">
    <property type="entry name" value="ExeA_AAA_ATPase_DNA-bind"/>
</dbReference>
<sequence length="243" mass="26332">MMRTKIVPVSNVARLSAASEALLDRAAGMPGMGLIHGDTGLGKTTAVTWLITRNNGVYVRALSTTTPSSLLRTIARELDLDPRPSNVETVEAIVQRLAETGRPLFVDEADYLVNRAALVETLRDIHDLATVPVVLIGMAGIQRKIKARQQLTGRIAQWVEFQPATREDVRLLAQHLAEVEIDDALLGALHEATHGSMRLAVVGLSHIEARAKAKGQKRIGLADWPAGTNFFFGDAPRRPAKAA</sequence>
<reference evidence="2" key="1">
    <citation type="submission" date="2015-08" db="EMBL/GenBank/DDBJ databases">
        <title>Complete DNA Sequence of Pseudomonas syringae pv. actinidiae, the Causal Agent of Kiwifruit Canker Disease.</title>
        <authorList>
            <person name="Rikkerink E.H.A."/>
            <person name="Fineran P.C."/>
        </authorList>
    </citation>
    <scope>NUCLEOTIDE SEQUENCE</scope>
    <source>
        <strain evidence="2">SkMP5</strain>
    </source>
</reference>
<dbReference type="AlphaFoldDB" id="A0A0K8QPF6"/>
<evidence type="ECO:0000259" key="1">
    <source>
        <dbReference type="Pfam" id="PF13401"/>
    </source>
</evidence>
<name>A0A0K8QPF6_9GAMM</name>
<dbReference type="InterPro" id="IPR049945">
    <property type="entry name" value="AAA_22"/>
</dbReference>